<organism evidence="2 3">
    <name type="scientific">Vanrija pseudolonga</name>
    <dbReference type="NCBI Taxonomy" id="143232"/>
    <lineage>
        <taxon>Eukaryota</taxon>
        <taxon>Fungi</taxon>
        <taxon>Dikarya</taxon>
        <taxon>Basidiomycota</taxon>
        <taxon>Agaricomycotina</taxon>
        <taxon>Tremellomycetes</taxon>
        <taxon>Trichosporonales</taxon>
        <taxon>Trichosporonaceae</taxon>
        <taxon>Vanrija</taxon>
    </lineage>
</organism>
<protein>
    <submittedName>
        <fullName evidence="2">Uncharacterized protein</fullName>
    </submittedName>
</protein>
<feature type="transmembrane region" description="Helical" evidence="1">
    <location>
        <begin position="32"/>
        <end position="52"/>
    </location>
</feature>
<evidence type="ECO:0000256" key="1">
    <source>
        <dbReference type="SAM" id="Phobius"/>
    </source>
</evidence>
<dbReference type="AlphaFoldDB" id="A0AAF1BSJ5"/>
<accession>A0AAF1BSJ5</accession>
<dbReference type="GeneID" id="87810270"/>
<sequence length="242" mass="27266">MTEHEAQSSPLADDVPDPATLRQLRIRKITTLGPMLYIWLVTVVMITCRDGVDSIFKAYGVYDWAGMVWLATMWVPAAQALLVRYKIKSKDDQTLVAGTTKTVRTYDLEQARDLLRGCLLMAGIQLTFFFLPTLLAAVMPGNWDADKAWKTTGVQLALNFLPFNFILYLQFPISQIHLFNAEPVGAYARPFWRPKVVPLSARWKAWRQRRAAAHNSPSIARAATTAGELFPPEKESVKLVNV</sequence>
<evidence type="ECO:0000313" key="2">
    <source>
        <dbReference type="EMBL" id="WOO83578.1"/>
    </source>
</evidence>
<keyword evidence="1" id="KW-1133">Transmembrane helix</keyword>
<feature type="transmembrane region" description="Helical" evidence="1">
    <location>
        <begin position="151"/>
        <end position="169"/>
    </location>
</feature>
<reference evidence="2" key="1">
    <citation type="submission" date="2023-10" db="EMBL/GenBank/DDBJ databases">
        <authorList>
            <person name="Noh H."/>
        </authorList>
    </citation>
    <scope>NUCLEOTIDE SEQUENCE</scope>
    <source>
        <strain evidence="2">DUCC4014</strain>
    </source>
</reference>
<keyword evidence="3" id="KW-1185">Reference proteome</keyword>
<keyword evidence="1" id="KW-0812">Transmembrane</keyword>
<name>A0AAF1BSJ5_9TREE</name>
<dbReference type="EMBL" id="CP086718">
    <property type="protein sequence ID" value="WOO83578.1"/>
    <property type="molecule type" value="Genomic_DNA"/>
</dbReference>
<proteinExistence type="predicted"/>
<evidence type="ECO:0000313" key="3">
    <source>
        <dbReference type="Proteomes" id="UP000827549"/>
    </source>
</evidence>
<gene>
    <name evidence="2" type="ORF">LOC62_05G007096</name>
</gene>
<feature type="transmembrane region" description="Helical" evidence="1">
    <location>
        <begin position="64"/>
        <end position="83"/>
    </location>
</feature>
<dbReference type="Proteomes" id="UP000827549">
    <property type="component" value="Chromosome 5"/>
</dbReference>
<feature type="transmembrane region" description="Helical" evidence="1">
    <location>
        <begin position="114"/>
        <end position="139"/>
    </location>
</feature>
<keyword evidence="1" id="KW-0472">Membrane</keyword>
<dbReference type="RefSeq" id="XP_062629604.1">
    <property type="nucleotide sequence ID" value="XM_062773620.1"/>
</dbReference>